<feature type="domain" description="Glycosyltransferase 2-like" evidence="3">
    <location>
        <begin position="8"/>
        <end position="119"/>
    </location>
</feature>
<evidence type="ECO:0000259" key="3">
    <source>
        <dbReference type="Pfam" id="PF00535"/>
    </source>
</evidence>
<dbReference type="AlphaFoldDB" id="C0QPH1"/>
<dbReference type="GO" id="GO:0016740">
    <property type="term" value="F:transferase activity"/>
    <property type="evidence" value="ECO:0007669"/>
    <property type="project" value="UniProtKB-KW"/>
</dbReference>
<evidence type="ECO:0000256" key="1">
    <source>
        <dbReference type="ARBA" id="ARBA00038494"/>
    </source>
</evidence>
<dbReference type="PANTHER" id="PTHR43630:SF2">
    <property type="entry name" value="GLYCOSYLTRANSFERASE"/>
    <property type="match status" value="1"/>
</dbReference>
<accession>C0QPH1</accession>
<name>C0QPH1_PERMH</name>
<comment type="similarity">
    <text evidence="1">Belongs to the glycosyltransferase 2 family. WaaE/KdtX subfamily.</text>
</comment>
<evidence type="ECO:0000256" key="2">
    <source>
        <dbReference type="SAM" id="Phobius"/>
    </source>
</evidence>
<dbReference type="OrthoDB" id="9815923at2"/>
<keyword evidence="2" id="KW-1133">Transmembrane helix</keyword>
<dbReference type="EMBL" id="CP001230">
    <property type="protein sequence ID" value="ACO04479.1"/>
    <property type="molecule type" value="Genomic_DNA"/>
</dbReference>
<dbReference type="KEGG" id="pmx:PERMA_0780"/>
<dbReference type="PANTHER" id="PTHR43630">
    <property type="entry name" value="POLY-BETA-1,6-N-ACETYL-D-GLUCOSAMINE SYNTHASE"/>
    <property type="match status" value="1"/>
</dbReference>
<dbReference type="eggNOG" id="COG0463">
    <property type="taxonomic scope" value="Bacteria"/>
</dbReference>
<dbReference type="InterPro" id="IPR001173">
    <property type="entry name" value="Glyco_trans_2-like"/>
</dbReference>
<keyword evidence="2" id="KW-0472">Membrane</keyword>
<sequence length="252" mass="29637">MERLPLTVALISYNEEDRIEGVLKAVKDIASEIIVLDSGSTDRTVEIAKEYGAKVYIENWKGYREQKNSLIKKCSQEWILFLDCDEIPSKELKRSIIQAVRNPKADGYFINRKTVYLGKILNYAFQPDWKLRLVKRSSNPRWEGGNVHEYLVIDGKTSKINGDLLHYSYRDIYDHFSKVLRYSKISAEDMYTKGKKFRLRNIIINPVSAFIKEFFIRKGFLDGIRGFIVALSTTFYTFLKYIFLWEKNIRER</sequence>
<keyword evidence="2" id="KW-0812">Transmembrane</keyword>
<gene>
    <name evidence="4" type="ordered locus">PERMA_0780</name>
</gene>
<dbReference type="SUPFAM" id="SSF53448">
    <property type="entry name" value="Nucleotide-diphospho-sugar transferases"/>
    <property type="match status" value="1"/>
</dbReference>
<protein>
    <submittedName>
        <fullName evidence="4">Lipopolysaccharide core biosynthesis glycosyltransferase WaaE</fullName>
        <ecNumber evidence="4">2.-.-.-</ecNumber>
    </submittedName>
</protein>
<dbReference type="HOGENOM" id="CLU_065962_0_0_0"/>
<dbReference type="PaxDb" id="123214-PERMA_0780"/>
<dbReference type="Pfam" id="PF00535">
    <property type="entry name" value="Glycos_transf_2"/>
    <property type="match status" value="1"/>
</dbReference>
<dbReference type="CAZy" id="GT2">
    <property type="family name" value="Glycosyltransferase Family 2"/>
</dbReference>
<evidence type="ECO:0000313" key="5">
    <source>
        <dbReference type="Proteomes" id="UP000001366"/>
    </source>
</evidence>
<dbReference type="Gene3D" id="3.90.550.10">
    <property type="entry name" value="Spore Coat Polysaccharide Biosynthesis Protein SpsA, Chain A"/>
    <property type="match status" value="1"/>
</dbReference>
<dbReference type="InterPro" id="IPR029044">
    <property type="entry name" value="Nucleotide-diphossugar_trans"/>
</dbReference>
<reference evidence="4 5" key="1">
    <citation type="journal article" date="2009" name="J. Bacteriol.">
        <title>Complete and draft genome sequences of six members of the Aquificales.</title>
        <authorList>
            <person name="Reysenbach A.L."/>
            <person name="Hamamura N."/>
            <person name="Podar M."/>
            <person name="Griffiths E."/>
            <person name="Ferreira S."/>
            <person name="Hochstein R."/>
            <person name="Heidelberg J."/>
            <person name="Johnson J."/>
            <person name="Mead D."/>
            <person name="Pohorille A."/>
            <person name="Sarmiento M."/>
            <person name="Schweighofer K."/>
            <person name="Seshadri R."/>
            <person name="Voytek M.A."/>
        </authorList>
    </citation>
    <scope>NUCLEOTIDE SEQUENCE [LARGE SCALE GENOMIC DNA]</scope>
    <source>
        <strain evidence="5">DSM 14350 / EX-H1</strain>
    </source>
</reference>
<dbReference type="EC" id="2.-.-.-" evidence="4"/>
<keyword evidence="4" id="KW-0808">Transferase</keyword>
<dbReference type="Proteomes" id="UP000001366">
    <property type="component" value="Chromosome"/>
</dbReference>
<feature type="transmembrane region" description="Helical" evidence="2">
    <location>
        <begin position="224"/>
        <end position="243"/>
    </location>
</feature>
<evidence type="ECO:0000313" key="4">
    <source>
        <dbReference type="EMBL" id="ACO04479.1"/>
    </source>
</evidence>
<organism evidence="4 5">
    <name type="scientific">Persephonella marina (strain DSM 14350 / EX-H1)</name>
    <dbReference type="NCBI Taxonomy" id="123214"/>
    <lineage>
        <taxon>Bacteria</taxon>
        <taxon>Pseudomonadati</taxon>
        <taxon>Aquificota</taxon>
        <taxon>Aquificia</taxon>
        <taxon>Aquificales</taxon>
        <taxon>Hydrogenothermaceae</taxon>
        <taxon>Persephonella</taxon>
    </lineage>
</organism>
<dbReference type="CDD" id="cd02511">
    <property type="entry name" value="Beta4Glucosyltransferase"/>
    <property type="match status" value="1"/>
</dbReference>
<proteinExistence type="inferred from homology"/>
<dbReference type="RefSeq" id="WP_012676717.1">
    <property type="nucleotide sequence ID" value="NC_012440.1"/>
</dbReference>
<dbReference type="STRING" id="123214.PERMA_0780"/>
<keyword evidence="5" id="KW-1185">Reference proteome</keyword>